<evidence type="ECO:0000313" key="5">
    <source>
        <dbReference type="EMBL" id="SNS14711.1"/>
    </source>
</evidence>
<comment type="cofactor">
    <cofactor evidence="1">
        <name>thiamine diphosphate</name>
        <dbReference type="ChEBI" id="CHEBI:58937"/>
    </cofactor>
</comment>
<dbReference type="RefSeq" id="WP_089238726.1">
    <property type="nucleotide sequence ID" value="NZ_FZOK01000004.1"/>
</dbReference>
<dbReference type="EMBL" id="FZOK01000004">
    <property type="protein sequence ID" value="SNS14711.1"/>
    <property type="molecule type" value="Genomic_DNA"/>
</dbReference>
<dbReference type="PANTHER" id="PTHR47514">
    <property type="entry name" value="TRANSKETOLASE N-TERMINAL SECTION-RELATED"/>
    <property type="match status" value="1"/>
</dbReference>
<accession>A0A239C4Z1</accession>
<keyword evidence="6" id="KW-1185">Reference proteome</keyword>
<sequence length="283" mass="31119">MEKQPLAQLTKISSQVRRDILRMVHAVQSGHPGASLGCTEFFVALYFNQMKHDSSFNMDGIGEDLFFLSNGHISPVWYSVLARSGYFSVEELKTFRKLNSRLQGHPATEEHLPGVRIASGSLGQGLSAALGAAQVKKLNQDDSFVYVLMGDGEQQEGQVWEAAMYGAHYGVDNLIATIDFNRQQIDGPTKDVMDLKDLKAKWEAFGWEVIETVEGNDMEAVLAGLEKAKSLAGKGKPVLNLLHTEMGYGVDFMVGTHKWHGIAPSDEQLANALGQLEETLGDY</sequence>
<evidence type="ECO:0000313" key="6">
    <source>
        <dbReference type="Proteomes" id="UP000198480"/>
    </source>
</evidence>
<dbReference type="Pfam" id="PF00456">
    <property type="entry name" value="Transketolase_N"/>
    <property type="match status" value="1"/>
</dbReference>
<name>A0A239C4Z1_9BACT</name>
<evidence type="ECO:0000259" key="4">
    <source>
        <dbReference type="Pfam" id="PF00456"/>
    </source>
</evidence>
<dbReference type="InterPro" id="IPR029061">
    <property type="entry name" value="THDP-binding"/>
</dbReference>
<dbReference type="PANTHER" id="PTHR47514:SF1">
    <property type="entry name" value="TRANSKETOLASE N-TERMINAL SECTION-RELATED"/>
    <property type="match status" value="1"/>
</dbReference>
<evidence type="ECO:0000256" key="3">
    <source>
        <dbReference type="ARBA" id="ARBA00023052"/>
    </source>
</evidence>
<reference evidence="6" key="1">
    <citation type="submission" date="2017-06" db="EMBL/GenBank/DDBJ databases">
        <authorList>
            <person name="Varghese N."/>
            <person name="Submissions S."/>
        </authorList>
    </citation>
    <scope>NUCLEOTIDE SEQUENCE [LARGE SCALE GENOMIC DNA]</scope>
    <source>
        <strain evidence="6">5C</strain>
    </source>
</reference>
<dbReference type="OrthoDB" id="8732661at2"/>
<dbReference type="AlphaFoldDB" id="A0A239C4Z1"/>
<dbReference type="SUPFAM" id="SSF52518">
    <property type="entry name" value="Thiamin diphosphate-binding fold (THDP-binding)"/>
    <property type="match status" value="1"/>
</dbReference>
<evidence type="ECO:0000256" key="1">
    <source>
        <dbReference type="ARBA" id="ARBA00001964"/>
    </source>
</evidence>
<dbReference type="CDD" id="cd02012">
    <property type="entry name" value="TPP_TK"/>
    <property type="match status" value="1"/>
</dbReference>
<feature type="domain" description="Transketolase N-terminal" evidence="4">
    <location>
        <begin position="15"/>
        <end position="271"/>
    </location>
</feature>
<gene>
    <name evidence="5" type="ORF">SAMN06295967_10461</name>
</gene>
<dbReference type="Proteomes" id="UP000198480">
    <property type="component" value="Unassembled WGS sequence"/>
</dbReference>
<dbReference type="InterPro" id="IPR005474">
    <property type="entry name" value="Transketolase_N"/>
</dbReference>
<evidence type="ECO:0000256" key="2">
    <source>
        <dbReference type="ARBA" id="ARBA00007131"/>
    </source>
</evidence>
<comment type="similarity">
    <text evidence="2">Belongs to the transketolase family.</text>
</comment>
<dbReference type="Gene3D" id="3.40.50.970">
    <property type="match status" value="1"/>
</dbReference>
<keyword evidence="3" id="KW-0786">Thiamine pyrophosphate</keyword>
<organism evidence="5 6">
    <name type="scientific">Belliella buryatensis</name>
    <dbReference type="NCBI Taxonomy" id="1500549"/>
    <lineage>
        <taxon>Bacteria</taxon>
        <taxon>Pseudomonadati</taxon>
        <taxon>Bacteroidota</taxon>
        <taxon>Cytophagia</taxon>
        <taxon>Cytophagales</taxon>
        <taxon>Cyclobacteriaceae</taxon>
        <taxon>Belliella</taxon>
    </lineage>
</organism>
<proteinExistence type="inferred from homology"/>
<protein>
    <submittedName>
        <fullName evidence="5">Transketolase</fullName>
    </submittedName>
</protein>